<feature type="transmembrane region" description="Helical" evidence="1">
    <location>
        <begin position="203"/>
        <end position="232"/>
    </location>
</feature>
<feature type="transmembrane region" description="Helical" evidence="1">
    <location>
        <begin position="41"/>
        <end position="74"/>
    </location>
</feature>
<evidence type="ECO:0000313" key="2">
    <source>
        <dbReference type="EMBL" id="KRN56913.1"/>
    </source>
</evidence>
<accession>A0A0R2HWC7</accession>
<dbReference type="Proteomes" id="UP000051658">
    <property type="component" value="Unassembled WGS sequence"/>
</dbReference>
<keyword evidence="1" id="KW-0812">Transmembrane</keyword>
<feature type="transmembrane region" description="Helical" evidence="1">
    <location>
        <begin position="12"/>
        <end position="29"/>
    </location>
</feature>
<dbReference type="EMBL" id="JQBS01000017">
    <property type="protein sequence ID" value="KRN56913.1"/>
    <property type="molecule type" value="Genomic_DNA"/>
</dbReference>
<dbReference type="PATRIC" id="fig|1449336.4.peg.573"/>
<comment type="caution">
    <text evidence="2">The sequence shown here is derived from an EMBL/GenBank/DDBJ whole genome shotgun (WGS) entry which is preliminary data.</text>
</comment>
<feature type="transmembrane region" description="Helical" evidence="1">
    <location>
        <begin position="284"/>
        <end position="306"/>
    </location>
</feature>
<evidence type="ECO:0000313" key="3">
    <source>
        <dbReference type="Proteomes" id="UP000051658"/>
    </source>
</evidence>
<proteinExistence type="predicted"/>
<dbReference type="GeneID" id="89587853"/>
<gene>
    <name evidence="2" type="ORF">IV74_GL000561</name>
</gene>
<evidence type="ECO:0008006" key="4">
    <source>
        <dbReference type="Google" id="ProtNLM"/>
    </source>
</evidence>
<feature type="transmembrane region" description="Helical" evidence="1">
    <location>
        <begin position="97"/>
        <end position="119"/>
    </location>
</feature>
<dbReference type="Pfam" id="PF06166">
    <property type="entry name" value="DUF979"/>
    <property type="match status" value="1"/>
</dbReference>
<keyword evidence="1" id="KW-0472">Membrane</keyword>
<feature type="transmembrane region" description="Helical" evidence="1">
    <location>
        <begin position="244"/>
        <end position="264"/>
    </location>
</feature>
<evidence type="ECO:0000256" key="1">
    <source>
        <dbReference type="SAM" id="Phobius"/>
    </source>
</evidence>
<keyword evidence="3" id="KW-1185">Reference proteome</keyword>
<name>A0A0R2HWC7_CARDV</name>
<reference evidence="2 3" key="1">
    <citation type="journal article" date="2015" name="Genome Announc.">
        <title>Expanding the biotechnology potential of lactobacilli through comparative genomics of 213 strains and associated genera.</title>
        <authorList>
            <person name="Sun Z."/>
            <person name="Harris H.M."/>
            <person name="McCann A."/>
            <person name="Guo C."/>
            <person name="Argimon S."/>
            <person name="Zhang W."/>
            <person name="Yang X."/>
            <person name="Jeffery I.B."/>
            <person name="Cooney J.C."/>
            <person name="Kagawa T.F."/>
            <person name="Liu W."/>
            <person name="Song Y."/>
            <person name="Salvetti E."/>
            <person name="Wrobel A."/>
            <person name="Rasinkangas P."/>
            <person name="Parkhill J."/>
            <person name="Rea M.C."/>
            <person name="O'Sullivan O."/>
            <person name="Ritari J."/>
            <person name="Douillard F.P."/>
            <person name="Paul Ross R."/>
            <person name="Yang R."/>
            <person name="Briner A.E."/>
            <person name="Felis G.E."/>
            <person name="de Vos W.M."/>
            <person name="Barrangou R."/>
            <person name="Klaenhammer T.R."/>
            <person name="Caufield P.W."/>
            <person name="Cui Y."/>
            <person name="Zhang H."/>
            <person name="O'Toole P.W."/>
        </authorList>
    </citation>
    <scope>NUCLEOTIDE SEQUENCE [LARGE SCALE GENOMIC DNA]</scope>
    <source>
        <strain evidence="2 3">DSM 20623</strain>
    </source>
</reference>
<dbReference type="RefSeq" id="WP_034572168.1">
    <property type="nucleotide sequence ID" value="NZ_JQBS01000017.1"/>
</dbReference>
<dbReference type="InterPro" id="IPR009323">
    <property type="entry name" value="DUF979"/>
</dbReference>
<organism evidence="2 3">
    <name type="scientific">Carnobacterium divergens DSM 20623</name>
    <dbReference type="NCBI Taxonomy" id="1449336"/>
    <lineage>
        <taxon>Bacteria</taxon>
        <taxon>Bacillati</taxon>
        <taxon>Bacillota</taxon>
        <taxon>Bacilli</taxon>
        <taxon>Lactobacillales</taxon>
        <taxon>Carnobacteriaceae</taxon>
        <taxon>Carnobacterium</taxon>
    </lineage>
</organism>
<keyword evidence="1" id="KW-1133">Transmembrane helix</keyword>
<feature type="transmembrane region" description="Helical" evidence="1">
    <location>
        <begin position="165"/>
        <end position="191"/>
    </location>
</feature>
<dbReference type="AlphaFoldDB" id="A0A0R2HWC7"/>
<sequence>MESLINNLLEFFYILIGLLLMTTAARVFMDKTHPTRMGTSLFWMLLGIVFAFGNFIPFMIDGIIILVMGVLTLFKQVQIGKLAELNEAESEAASKRIGAWIFLPCILLAALAVGIAQLTPLGGQVGIGLASIGSLLVVIFITKAKPKTVLDDSDRMIQQVGTTGILPQLLAALGVIFTQAGVGTVISNGISTVVPEGNRLAGVIAYCLGMVIFTMIMGNGFAAFTVITAGIGVPFVMMQGADPVVAGALAMTAGFCGTLLTPMAANFNALPAALLEMKDTNGVIRAQAPLAILMILIHIVLMYFWAF</sequence>
<feature type="transmembrane region" description="Helical" evidence="1">
    <location>
        <begin position="125"/>
        <end position="144"/>
    </location>
</feature>
<protein>
    <recommendedName>
        <fullName evidence="4">Permease</fullName>
    </recommendedName>
</protein>
<dbReference type="eggNOG" id="COG3817">
    <property type="taxonomic scope" value="Bacteria"/>
</dbReference>